<evidence type="ECO:0000313" key="3">
    <source>
        <dbReference type="Proteomes" id="UP001249851"/>
    </source>
</evidence>
<gene>
    <name evidence="2" type="ORF">P5673_031227</name>
</gene>
<protein>
    <submittedName>
        <fullName evidence="2">Uncharacterized protein</fullName>
    </submittedName>
</protein>
<reference evidence="2" key="2">
    <citation type="journal article" date="2023" name="Science">
        <title>Genomic signatures of disease resistance in endangered staghorn corals.</title>
        <authorList>
            <person name="Vollmer S.V."/>
            <person name="Selwyn J.D."/>
            <person name="Despard B.A."/>
            <person name="Roesel C.L."/>
        </authorList>
    </citation>
    <scope>NUCLEOTIDE SEQUENCE</scope>
    <source>
        <strain evidence="2">K2</strain>
    </source>
</reference>
<proteinExistence type="predicted"/>
<dbReference type="AlphaFoldDB" id="A0AAD9PT06"/>
<keyword evidence="3" id="KW-1185">Reference proteome</keyword>
<evidence type="ECO:0000256" key="1">
    <source>
        <dbReference type="SAM" id="MobiDB-lite"/>
    </source>
</evidence>
<reference evidence="2" key="1">
    <citation type="journal article" date="2023" name="G3 (Bethesda)">
        <title>Whole genome assembly and annotation of the endangered Caribbean coral Acropora cervicornis.</title>
        <authorList>
            <person name="Selwyn J.D."/>
            <person name="Vollmer S.V."/>
        </authorList>
    </citation>
    <scope>NUCLEOTIDE SEQUENCE</scope>
    <source>
        <strain evidence="2">K2</strain>
    </source>
</reference>
<feature type="region of interest" description="Disordered" evidence="1">
    <location>
        <begin position="1"/>
        <end position="31"/>
    </location>
</feature>
<accession>A0AAD9PT06</accession>
<organism evidence="2 3">
    <name type="scientific">Acropora cervicornis</name>
    <name type="common">Staghorn coral</name>
    <dbReference type="NCBI Taxonomy" id="6130"/>
    <lineage>
        <taxon>Eukaryota</taxon>
        <taxon>Metazoa</taxon>
        <taxon>Cnidaria</taxon>
        <taxon>Anthozoa</taxon>
        <taxon>Hexacorallia</taxon>
        <taxon>Scleractinia</taxon>
        <taxon>Astrocoeniina</taxon>
        <taxon>Acroporidae</taxon>
        <taxon>Acropora</taxon>
    </lineage>
</organism>
<name>A0AAD9PT06_ACRCE</name>
<dbReference type="EMBL" id="JARQWQ010000144">
    <property type="protein sequence ID" value="KAK2548557.1"/>
    <property type="molecule type" value="Genomic_DNA"/>
</dbReference>
<feature type="compositionally biased region" description="Basic residues" evidence="1">
    <location>
        <begin position="10"/>
        <end position="25"/>
    </location>
</feature>
<dbReference type="Proteomes" id="UP001249851">
    <property type="component" value="Unassembled WGS sequence"/>
</dbReference>
<comment type="caution">
    <text evidence="2">The sequence shown here is derived from an EMBL/GenBank/DDBJ whole genome shotgun (WGS) entry which is preliminary data.</text>
</comment>
<sequence>MDGNRSLGKLMKRRCRSKSTRVSKGARRDREPSRLPWKKILNLFNKNKAIKSVPHSSALKNILSFDYQQKRKAYLKEYMATRGRNNEFRISKTELCKERNQKILKKQENIKGGHLIDAKNQILIISEN</sequence>
<evidence type="ECO:0000313" key="2">
    <source>
        <dbReference type="EMBL" id="KAK2548557.1"/>
    </source>
</evidence>